<name>A0A8J5SK60_ZIZPA</name>
<protein>
    <recommendedName>
        <fullName evidence="6">MADS-box domain-containing protein</fullName>
    </recommendedName>
</protein>
<reference evidence="7" key="2">
    <citation type="submission" date="2021-02" db="EMBL/GenBank/DDBJ databases">
        <authorList>
            <person name="Kimball J.A."/>
            <person name="Haas M.W."/>
            <person name="Macchietto M."/>
            <person name="Kono T."/>
            <person name="Duquette J."/>
            <person name="Shao M."/>
        </authorList>
    </citation>
    <scope>NUCLEOTIDE SEQUENCE</scope>
    <source>
        <tissue evidence="7">Fresh leaf tissue</tissue>
    </source>
</reference>
<accession>A0A8J5SK60</accession>
<evidence type="ECO:0000256" key="2">
    <source>
        <dbReference type="ARBA" id="ARBA00023015"/>
    </source>
</evidence>
<evidence type="ECO:0000259" key="6">
    <source>
        <dbReference type="PROSITE" id="PS50066"/>
    </source>
</evidence>
<dbReference type="GO" id="GO:0000978">
    <property type="term" value="F:RNA polymerase II cis-regulatory region sequence-specific DNA binding"/>
    <property type="evidence" value="ECO:0007669"/>
    <property type="project" value="TreeGrafter"/>
</dbReference>
<dbReference type="PROSITE" id="PS50066">
    <property type="entry name" value="MADS_BOX_2"/>
    <property type="match status" value="1"/>
</dbReference>
<dbReference type="GO" id="GO:0000981">
    <property type="term" value="F:DNA-binding transcription factor activity, RNA polymerase II-specific"/>
    <property type="evidence" value="ECO:0007669"/>
    <property type="project" value="TreeGrafter"/>
</dbReference>
<dbReference type="GO" id="GO:0046983">
    <property type="term" value="F:protein dimerization activity"/>
    <property type="evidence" value="ECO:0007669"/>
    <property type="project" value="InterPro"/>
</dbReference>
<dbReference type="InterPro" id="IPR002100">
    <property type="entry name" value="TF_MADSbox"/>
</dbReference>
<evidence type="ECO:0000313" key="8">
    <source>
        <dbReference type="Proteomes" id="UP000729402"/>
    </source>
</evidence>
<dbReference type="AlphaFoldDB" id="A0A8J5SK60"/>
<keyword evidence="2" id="KW-0805">Transcription regulation</keyword>
<dbReference type="SMART" id="SM00432">
    <property type="entry name" value="MADS"/>
    <property type="match status" value="1"/>
</dbReference>
<evidence type="ECO:0000256" key="1">
    <source>
        <dbReference type="ARBA" id="ARBA00004123"/>
    </source>
</evidence>
<dbReference type="PANTHER" id="PTHR11945">
    <property type="entry name" value="MADS BOX PROTEIN"/>
    <property type="match status" value="1"/>
</dbReference>
<dbReference type="EMBL" id="JAAALK010000283">
    <property type="protein sequence ID" value="KAG8074293.1"/>
    <property type="molecule type" value="Genomic_DNA"/>
</dbReference>
<reference evidence="7" key="1">
    <citation type="journal article" date="2021" name="bioRxiv">
        <title>Whole Genome Assembly and Annotation of Northern Wild Rice, Zizania palustris L., Supports a Whole Genome Duplication in the Zizania Genus.</title>
        <authorList>
            <person name="Haas M."/>
            <person name="Kono T."/>
            <person name="Macchietto M."/>
            <person name="Millas R."/>
            <person name="McGilp L."/>
            <person name="Shao M."/>
            <person name="Duquette J."/>
            <person name="Hirsch C.N."/>
            <person name="Kimball J."/>
        </authorList>
    </citation>
    <scope>NUCLEOTIDE SEQUENCE</scope>
    <source>
        <tissue evidence="7">Fresh leaf tissue</tissue>
    </source>
</reference>
<keyword evidence="8" id="KW-1185">Reference proteome</keyword>
<dbReference type="Proteomes" id="UP000729402">
    <property type="component" value="Unassembled WGS sequence"/>
</dbReference>
<sequence length="189" mass="21295">MVKSQPLMGRKKIEIKHIGNKKVRESCFSKRRATVFNKANELAILCGAMVAVVFFSPSGKVFSYGHPSVDAVDNLFLADHAPYNSTASSSTQVEGGTNAVIRELERRERELRDVVAQANIKHSEMLKEARIRKSRDRLMNILQHGFDEMGLNDLEESEKLLTAVEIIVEERTNKMLQDNAMQARVVPKP</sequence>
<comment type="subcellular location">
    <subcellularLocation>
        <location evidence="1">Nucleus</location>
    </subcellularLocation>
</comment>
<dbReference type="Pfam" id="PF00319">
    <property type="entry name" value="SRF-TF"/>
    <property type="match status" value="1"/>
</dbReference>
<gene>
    <name evidence="7" type="ORF">GUJ93_ZPchr0006g41977</name>
</gene>
<organism evidence="7 8">
    <name type="scientific">Zizania palustris</name>
    <name type="common">Northern wild rice</name>
    <dbReference type="NCBI Taxonomy" id="103762"/>
    <lineage>
        <taxon>Eukaryota</taxon>
        <taxon>Viridiplantae</taxon>
        <taxon>Streptophyta</taxon>
        <taxon>Embryophyta</taxon>
        <taxon>Tracheophyta</taxon>
        <taxon>Spermatophyta</taxon>
        <taxon>Magnoliopsida</taxon>
        <taxon>Liliopsida</taxon>
        <taxon>Poales</taxon>
        <taxon>Poaceae</taxon>
        <taxon>BOP clade</taxon>
        <taxon>Oryzoideae</taxon>
        <taxon>Oryzeae</taxon>
        <taxon>Zizaniinae</taxon>
        <taxon>Zizania</taxon>
    </lineage>
</organism>
<dbReference type="OrthoDB" id="674517at2759"/>
<keyword evidence="5" id="KW-0539">Nucleus</keyword>
<evidence type="ECO:0000256" key="4">
    <source>
        <dbReference type="ARBA" id="ARBA00023163"/>
    </source>
</evidence>
<proteinExistence type="predicted"/>
<keyword evidence="4" id="KW-0804">Transcription</keyword>
<dbReference type="GO" id="GO:0005634">
    <property type="term" value="C:nucleus"/>
    <property type="evidence" value="ECO:0007669"/>
    <property type="project" value="UniProtKB-SubCell"/>
</dbReference>
<evidence type="ECO:0000256" key="3">
    <source>
        <dbReference type="ARBA" id="ARBA00023125"/>
    </source>
</evidence>
<dbReference type="PANTHER" id="PTHR11945:SF629">
    <property type="entry name" value="OS02G0164450 PROTEIN"/>
    <property type="match status" value="1"/>
</dbReference>
<evidence type="ECO:0000256" key="5">
    <source>
        <dbReference type="ARBA" id="ARBA00023242"/>
    </source>
</evidence>
<comment type="caution">
    <text evidence="7">The sequence shown here is derived from an EMBL/GenBank/DDBJ whole genome shotgun (WGS) entry which is preliminary data.</text>
</comment>
<keyword evidence="3" id="KW-0238">DNA-binding</keyword>
<dbReference type="FunFam" id="3.40.1810.10:FF:000006">
    <property type="entry name" value="Agamous-like MADS-box protein AGL62"/>
    <property type="match status" value="1"/>
</dbReference>
<feature type="domain" description="MADS-box" evidence="6">
    <location>
        <begin position="8"/>
        <end position="68"/>
    </location>
</feature>
<evidence type="ECO:0000313" key="7">
    <source>
        <dbReference type="EMBL" id="KAG8074293.1"/>
    </source>
</evidence>